<evidence type="ECO:0000259" key="3">
    <source>
        <dbReference type="Pfam" id="PF05368"/>
    </source>
</evidence>
<comment type="similarity">
    <text evidence="1">Belongs to the NmrA-type oxidoreductase family.</text>
</comment>
<dbReference type="PANTHER" id="PTHR42748">
    <property type="entry name" value="NITROGEN METABOLITE REPRESSION PROTEIN NMRA FAMILY MEMBER"/>
    <property type="match status" value="1"/>
</dbReference>
<evidence type="ECO:0000256" key="1">
    <source>
        <dbReference type="ARBA" id="ARBA00006328"/>
    </source>
</evidence>
<accession>A0A9P4HL91</accession>
<dbReference type="GO" id="GO:0005634">
    <property type="term" value="C:nucleus"/>
    <property type="evidence" value="ECO:0007669"/>
    <property type="project" value="TreeGrafter"/>
</dbReference>
<keyword evidence="5" id="KW-1185">Reference proteome</keyword>
<dbReference type="Pfam" id="PF05368">
    <property type="entry name" value="NmrA"/>
    <property type="match status" value="1"/>
</dbReference>
<evidence type="ECO:0000313" key="5">
    <source>
        <dbReference type="Proteomes" id="UP000799777"/>
    </source>
</evidence>
<dbReference type="PANTHER" id="PTHR42748:SF7">
    <property type="entry name" value="NMRA LIKE REDOX SENSOR 1-RELATED"/>
    <property type="match status" value="1"/>
</dbReference>
<proteinExistence type="inferred from homology"/>
<dbReference type="InterPro" id="IPR051164">
    <property type="entry name" value="NmrA-like_oxidored"/>
</dbReference>
<gene>
    <name evidence="4" type="ORF">EK21DRAFT_54761</name>
</gene>
<dbReference type="EMBL" id="ML978158">
    <property type="protein sequence ID" value="KAF2035257.1"/>
    <property type="molecule type" value="Genomic_DNA"/>
</dbReference>
<dbReference type="AlphaFoldDB" id="A0A9P4HL91"/>
<dbReference type="InterPro" id="IPR008030">
    <property type="entry name" value="NmrA-like"/>
</dbReference>
<dbReference type="SUPFAM" id="SSF51735">
    <property type="entry name" value="NAD(P)-binding Rossmann-fold domains"/>
    <property type="match status" value="1"/>
</dbReference>
<reference evidence="4" key="1">
    <citation type="journal article" date="2020" name="Stud. Mycol.">
        <title>101 Dothideomycetes genomes: a test case for predicting lifestyles and emergence of pathogens.</title>
        <authorList>
            <person name="Haridas S."/>
            <person name="Albert R."/>
            <person name="Binder M."/>
            <person name="Bloem J."/>
            <person name="Labutti K."/>
            <person name="Salamov A."/>
            <person name="Andreopoulos B."/>
            <person name="Baker S."/>
            <person name="Barry K."/>
            <person name="Bills G."/>
            <person name="Bluhm B."/>
            <person name="Cannon C."/>
            <person name="Castanera R."/>
            <person name="Culley D."/>
            <person name="Daum C."/>
            <person name="Ezra D."/>
            <person name="Gonzalez J."/>
            <person name="Henrissat B."/>
            <person name="Kuo A."/>
            <person name="Liang C."/>
            <person name="Lipzen A."/>
            <person name="Lutzoni F."/>
            <person name="Magnuson J."/>
            <person name="Mondo S."/>
            <person name="Nolan M."/>
            <person name="Ohm R."/>
            <person name="Pangilinan J."/>
            <person name="Park H.-J."/>
            <person name="Ramirez L."/>
            <person name="Alfaro M."/>
            <person name="Sun H."/>
            <person name="Tritt A."/>
            <person name="Yoshinaga Y."/>
            <person name="Zwiers L.-H."/>
            <person name="Turgeon B."/>
            <person name="Goodwin S."/>
            <person name="Spatafora J."/>
            <person name="Crous P."/>
            <person name="Grigoriev I."/>
        </authorList>
    </citation>
    <scope>NUCLEOTIDE SEQUENCE</scope>
    <source>
        <strain evidence="4">CBS 110217</strain>
    </source>
</reference>
<dbReference type="Gene3D" id="3.40.50.720">
    <property type="entry name" value="NAD(P)-binding Rossmann-like Domain"/>
    <property type="match status" value="1"/>
</dbReference>
<dbReference type="Gene3D" id="3.90.25.10">
    <property type="entry name" value="UDP-galactose 4-epimerase, domain 1"/>
    <property type="match status" value="1"/>
</dbReference>
<dbReference type="InterPro" id="IPR036291">
    <property type="entry name" value="NAD(P)-bd_dom_sf"/>
</dbReference>
<evidence type="ECO:0000256" key="2">
    <source>
        <dbReference type="ARBA" id="ARBA00022857"/>
    </source>
</evidence>
<keyword evidence="2" id="KW-0521">NADP</keyword>
<evidence type="ECO:0000313" key="4">
    <source>
        <dbReference type="EMBL" id="KAF2035257.1"/>
    </source>
</evidence>
<dbReference type="Proteomes" id="UP000799777">
    <property type="component" value="Unassembled WGS sequence"/>
</dbReference>
<comment type="caution">
    <text evidence="4">The sequence shown here is derived from an EMBL/GenBank/DDBJ whole genome shotgun (WGS) entry which is preliminary data.</text>
</comment>
<name>A0A9P4HL91_9PLEO</name>
<protein>
    <submittedName>
        <fullName evidence="4">NAD(P)-binding protein</fullName>
    </submittedName>
</protein>
<feature type="domain" description="NmrA-like" evidence="3">
    <location>
        <begin position="4"/>
        <end position="262"/>
    </location>
</feature>
<sequence length="292" mass="32085">MASRTLLITGATGKQGSSTITALLAANAPFEILALTRNPKSASAQKLLQKSPKIKLVIGDFSAIDDVFAKAKEAASAPIWGNEGTEGKKLVDAALKNNVSHFVYTSADRGVNSNTDATNVPHFITKFNIEKHLQAKSAGTPMSWTILRPVAFFENLTPDFFGKGFTTSWLLRLCHTKKLQCIATSDVGSFAAKAFMHAHEDEYKNKSIPLAGDELSFGEMKTVFEDKTGEQLPTTYLFVASILNWMVKDLGYMFKWFRDVGFGVDVKALRKANPGMKDFGTWLETESAWKKA</sequence>
<dbReference type="OrthoDB" id="9997102at2759"/>
<organism evidence="4 5">
    <name type="scientific">Setomelanomma holmii</name>
    <dbReference type="NCBI Taxonomy" id="210430"/>
    <lineage>
        <taxon>Eukaryota</taxon>
        <taxon>Fungi</taxon>
        <taxon>Dikarya</taxon>
        <taxon>Ascomycota</taxon>
        <taxon>Pezizomycotina</taxon>
        <taxon>Dothideomycetes</taxon>
        <taxon>Pleosporomycetidae</taxon>
        <taxon>Pleosporales</taxon>
        <taxon>Pleosporineae</taxon>
        <taxon>Phaeosphaeriaceae</taxon>
        <taxon>Setomelanomma</taxon>
    </lineage>
</organism>